<feature type="transmembrane region" description="Helical" evidence="1">
    <location>
        <begin position="6"/>
        <end position="24"/>
    </location>
</feature>
<accession>A0AAE3AMF3</accession>
<dbReference type="Proteomes" id="UP001198962">
    <property type="component" value="Unassembled WGS sequence"/>
</dbReference>
<keyword evidence="1" id="KW-0472">Membrane</keyword>
<proteinExistence type="predicted"/>
<evidence type="ECO:0000313" key="3">
    <source>
        <dbReference type="Proteomes" id="UP001198962"/>
    </source>
</evidence>
<dbReference type="RefSeq" id="WP_308450256.1">
    <property type="nucleotide sequence ID" value="NZ_JAJEPU010000001.1"/>
</dbReference>
<dbReference type="Gene3D" id="1.20.120.1220">
    <property type="match status" value="1"/>
</dbReference>
<organism evidence="2 3">
    <name type="scientific">Brotaphodocola catenula</name>
    <dbReference type="NCBI Taxonomy" id="2885361"/>
    <lineage>
        <taxon>Bacteria</taxon>
        <taxon>Bacillati</taxon>
        <taxon>Bacillota</taxon>
        <taxon>Clostridia</taxon>
        <taxon>Lachnospirales</taxon>
        <taxon>Lachnospiraceae</taxon>
        <taxon>Brotaphodocola</taxon>
    </lineage>
</organism>
<dbReference type="EMBL" id="JAJEPU010000001">
    <property type="protein sequence ID" value="MCC2163331.1"/>
    <property type="molecule type" value="Genomic_DNA"/>
</dbReference>
<dbReference type="AlphaFoldDB" id="A0AAE3AMF3"/>
<keyword evidence="1" id="KW-0812">Transmembrane</keyword>
<feature type="transmembrane region" description="Helical" evidence="1">
    <location>
        <begin position="45"/>
        <end position="63"/>
    </location>
</feature>
<evidence type="ECO:0000256" key="1">
    <source>
        <dbReference type="SAM" id="Phobius"/>
    </source>
</evidence>
<keyword evidence="3" id="KW-1185">Reference proteome</keyword>
<name>A0AAE3AMF3_9FIRM</name>
<gene>
    <name evidence="2" type="ORF">LKD32_00265</name>
</gene>
<sequence length="174" mass="19645">MEWRTAISLFVIAVGAGWTDLWTGKVKNKWILLGVILGVVLRREEFFPGAVLFGMAGFLLFRFRMMGAGDGKLTSLIGGYLGIWQGCLAIGLGFLIACLWSIWKIARAGPVKSGLEERFFRLFRYVQTVRRTGQIEPYVRFEQMTDQEKIPLGACLAMGVFIYEIFVFLGSQMK</sequence>
<protein>
    <submittedName>
        <fullName evidence="2">A24 family peptidase</fullName>
    </submittedName>
</protein>
<reference evidence="2" key="1">
    <citation type="submission" date="2021-10" db="EMBL/GenBank/DDBJ databases">
        <title>Anaerobic single-cell dispensing facilitates the cultivation of human gut bacteria.</title>
        <authorList>
            <person name="Afrizal A."/>
        </authorList>
    </citation>
    <scope>NUCLEOTIDE SEQUENCE</scope>
    <source>
        <strain evidence="2">CLA-AA-H274</strain>
    </source>
</reference>
<evidence type="ECO:0000313" key="2">
    <source>
        <dbReference type="EMBL" id="MCC2163331.1"/>
    </source>
</evidence>
<feature type="transmembrane region" description="Helical" evidence="1">
    <location>
        <begin position="150"/>
        <end position="169"/>
    </location>
</feature>
<keyword evidence="1" id="KW-1133">Transmembrane helix</keyword>
<comment type="caution">
    <text evidence="2">The sequence shown here is derived from an EMBL/GenBank/DDBJ whole genome shotgun (WGS) entry which is preliminary data.</text>
</comment>
<feature type="transmembrane region" description="Helical" evidence="1">
    <location>
        <begin position="83"/>
        <end position="103"/>
    </location>
</feature>